<reference evidence="6" key="1">
    <citation type="submission" date="2021-01" db="EMBL/GenBank/DDBJ databases">
        <authorList>
            <person name="Corre E."/>
            <person name="Pelletier E."/>
            <person name="Niang G."/>
            <person name="Scheremetjew M."/>
            <person name="Finn R."/>
            <person name="Kale V."/>
            <person name="Holt S."/>
            <person name="Cochrane G."/>
            <person name="Meng A."/>
            <person name="Brown T."/>
            <person name="Cohen L."/>
        </authorList>
    </citation>
    <scope>NUCLEOTIDE SEQUENCE</scope>
</reference>
<dbReference type="GO" id="GO:0005634">
    <property type="term" value="C:nucleus"/>
    <property type="evidence" value="ECO:0007669"/>
    <property type="project" value="TreeGrafter"/>
</dbReference>
<evidence type="ECO:0000256" key="4">
    <source>
        <dbReference type="SAM" id="Coils"/>
    </source>
</evidence>
<evidence type="ECO:0000256" key="5">
    <source>
        <dbReference type="SAM" id="MobiDB-lite"/>
    </source>
</evidence>
<name>A0A7S0TEU7_9EUKA</name>
<feature type="region of interest" description="Disordered" evidence="5">
    <location>
        <begin position="1"/>
        <end position="29"/>
    </location>
</feature>
<dbReference type="GO" id="GO:0003697">
    <property type="term" value="F:single-stranded DNA binding"/>
    <property type="evidence" value="ECO:0007669"/>
    <property type="project" value="TreeGrafter"/>
</dbReference>
<dbReference type="Gene3D" id="3.40.50.300">
    <property type="entry name" value="P-loop containing nucleotide triphosphate hydrolases"/>
    <property type="match status" value="1"/>
</dbReference>
<evidence type="ECO:0000313" key="6">
    <source>
        <dbReference type="EMBL" id="CAD8732468.1"/>
    </source>
</evidence>
<dbReference type="GO" id="GO:0000724">
    <property type="term" value="P:double-strand break repair via homologous recombination"/>
    <property type="evidence" value="ECO:0007669"/>
    <property type="project" value="TreeGrafter"/>
</dbReference>
<feature type="coiled-coil region" evidence="4">
    <location>
        <begin position="384"/>
        <end position="456"/>
    </location>
</feature>
<gene>
    <name evidence="6" type="ORF">EMAR1385_LOCUS1347</name>
</gene>
<dbReference type="AlphaFoldDB" id="A0A7S0TEU7"/>
<dbReference type="PANTHER" id="PTHR45916">
    <property type="entry name" value="STRUCTURAL MAINTENANCE OF CHROMOSOMES PROTEIN 5"/>
    <property type="match status" value="1"/>
</dbReference>
<dbReference type="InterPro" id="IPR027417">
    <property type="entry name" value="P-loop_NTPase"/>
</dbReference>
<dbReference type="SUPFAM" id="SSF52540">
    <property type="entry name" value="P-loop containing nucleoside triphosphate hydrolases"/>
    <property type="match status" value="1"/>
</dbReference>
<sequence>MKMKETQQLRRTLERKAKHLEPCRKQSEHWRRKVIAADKQIGKTETALKQADRRRTAAHAKLEQRAENIRKLEDDMKREKEERKQRVKRGRKLREEIDKLQEDVDRHDESEIEQAQEERKRIQRGALSAARNERNAFDSQLRVIDNGRVRARQQLRQIDQQLETWTNTARQRDDHIFGTGAHREREFKLFVDRHRHEFEGEVYGPIVQEMTVRNELHCKFLNASLPRQALYGYVCTNGRDWNRLLQRAHEMNLKFTVYLQPEAATATTHVHRPVDTATLRRHGVDGYLDEIFEARPLIQATLNDQFGLSSRAYAMQELDAAALDNVLVTTSGQSGRLKSLLTPSSQYAIKESAYSQQVLRSLGNLHVSRQACILRTTPDFSQQIAAKTAEKQRVQQELDEANARHGEAQQGRQQKQVEIETLAKTKKQLDDKVAAFHKLTQKLHKKRKDLTELEKETQTTIDEFATRINDDIVRENCARIELFERVAEDLGRVHTLLQARSIASIEKRQHEAQHQHIKQMMADFTRRHKELRTRHTHCQRQEQELKRQHRQLYERAEKKYPRRKFVDVWSGEDKQLSLDEVESKINHIQGRINVLYVDPERVKKYERLEAAIESQTKELQQLEADFEEQSDAIDDIEARWQPQLQKAVAKISAKFGEFFRQFNNAQGRVCLVSEDDDKRKLPYSEWCIDIETKFRSDEHTPWKRLTSSAQSGGEKSVSTMLYLLSLKEVTTVPFRVVDEINQGMDPVNERRIMEILNYECTPQRMPVMSSADGGGGNGDSVRLPQYFVVTPKLLPRLQYSPCSSVYVIFNGPYQMPQEAWTMSKFIQSQKDLSQCQSQSQQEQEPEQE</sequence>
<dbReference type="PANTHER" id="PTHR45916:SF1">
    <property type="entry name" value="STRUCTURAL MAINTENANCE OF CHROMOSOMES PROTEIN 5"/>
    <property type="match status" value="1"/>
</dbReference>
<feature type="coiled-coil region" evidence="4">
    <location>
        <begin position="602"/>
        <end position="639"/>
    </location>
</feature>
<comment type="similarity">
    <text evidence="1">Belongs to the SMC family. SMC5 subfamily.</text>
</comment>
<evidence type="ECO:0000256" key="2">
    <source>
        <dbReference type="ARBA" id="ARBA00018687"/>
    </source>
</evidence>
<organism evidence="6">
    <name type="scientific">Elphidium margaritaceum</name>
    <dbReference type="NCBI Taxonomy" id="933848"/>
    <lineage>
        <taxon>Eukaryota</taxon>
        <taxon>Sar</taxon>
        <taxon>Rhizaria</taxon>
        <taxon>Retaria</taxon>
        <taxon>Foraminifera</taxon>
        <taxon>Rotaliida</taxon>
        <taxon>Elphidiidae</taxon>
        <taxon>Elphidium</taxon>
    </lineage>
</organism>
<protein>
    <recommendedName>
        <fullName evidence="2">Structural maintenance of chromosomes protein 5</fullName>
    </recommendedName>
</protein>
<keyword evidence="3 4" id="KW-0175">Coiled coil</keyword>
<evidence type="ECO:0000256" key="3">
    <source>
        <dbReference type="ARBA" id="ARBA00023054"/>
    </source>
</evidence>
<dbReference type="GO" id="GO:0030915">
    <property type="term" value="C:Smc5-Smc6 complex"/>
    <property type="evidence" value="ECO:0007669"/>
    <property type="project" value="TreeGrafter"/>
</dbReference>
<evidence type="ECO:0000256" key="1">
    <source>
        <dbReference type="ARBA" id="ARBA00010171"/>
    </source>
</evidence>
<proteinExistence type="inferred from homology"/>
<accession>A0A7S0TEU7</accession>
<feature type="region of interest" description="Disordered" evidence="5">
    <location>
        <begin position="102"/>
        <end position="131"/>
    </location>
</feature>
<dbReference type="EMBL" id="HBFI01001907">
    <property type="protein sequence ID" value="CAD8732468.1"/>
    <property type="molecule type" value="Transcribed_RNA"/>
</dbReference>